<keyword evidence="7" id="KW-0732">Signal</keyword>
<feature type="compositionally biased region" description="Low complexity" evidence="5">
    <location>
        <begin position="185"/>
        <end position="209"/>
    </location>
</feature>
<protein>
    <submittedName>
        <fullName evidence="8">Uncharacterized protein</fullName>
    </submittedName>
</protein>
<dbReference type="GO" id="GO:0071944">
    <property type="term" value="C:cell periphery"/>
    <property type="evidence" value="ECO:0007669"/>
    <property type="project" value="UniProtKB-ARBA"/>
</dbReference>
<keyword evidence="9" id="KW-1185">Reference proteome</keyword>
<feature type="chain" id="PRO_5040160885" evidence="7">
    <location>
        <begin position="30"/>
        <end position="318"/>
    </location>
</feature>
<evidence type="ECO:0000256" key="2">
    <source>
        <dbReference type="ARBA" id="ARBA00022692"/>
    </source>
</evidence>
<feature type="compositionally biased region" description="Low complexity" evidence="5">
    <location>
        <begin position="262"/>
        <end position="272"/>
    </location>
</feature>
<accession>A0A9P9DX74</accession>
<dbReference type="AlphaFoldDB" id="A0A9P9DX74"/>
<keyword evidence="3 6" id="KW-1133">Transmembrane helix</keyword>
<keyword evidence="2 6" id="KW-0812">Transmembrane</keyword>
<evidence type="ECO:0000256" key="6">
    <source>
        <dbReference type="SAM" id="Phobius"/>
    </source>
</evidence>
<feature type="transmembrane region" description="Helical" evidence="6">
    <location>
        <begin position="217"/>
        <end position="242"/>
    </location>
</feature>
<evidence type="ECO:0000256" key="3">
    <source>
        <dbReference type="ARBA" id="ARBA00022989"/>
    </source>
</evidence>
<reference evidence="8" key="1">
    <citation type="journal article" date="2021" name="Nat. Commun.">
        <title>Genetic determinants of endophytism in the Arabidopsis root mycobiome.</title>
        <authorList>
            <person name="Mesny F."/>
            <person name="Miyauchi S."/>
            <person name="Thiergart T."/>
            <person name="Pickel B."/>
            <person name="Atanasova L."/>
            <person name="Karlsson M."/>
            <person name="Huettel B."/>
            <person name="Barry K.W."/>
            <person name="Haridas S."/>
            <person name="Chen C."/>
            <person name="Bauer D."/>
            <person name="Andreopoulos W."/>
            <person name="Pangilinan J."/>
            <person name="LaButti K."/>
            <person name="Riley R."/>
            <person name="Lipzen A."/>
            <person name="Clum A."/>
            <person name="Drula E."/>
            <person name="Henrissat B."/>
            <person name="Kohler A."/>
            <person name="Grigoriev I.V."/>
            <person name="Martin F.M."/>
            <person name="Hacquard S."/>
        </authorList>
    </citation>
    <scope>NUCLEOTIDE SEQUENCE</scope>
    <source>
        <strain evidence="8">MPI-CAGE-CH-0243</strain>
    </source>
</reference>
<dbReference type="InterPro" id="IPR051694">
    <property type="entry name" value="Immunoregulatory_rcpt-like"/>
</dbReference>
<feature type="compositionally biased region" description="Polar residues" evidence="5">
    <location>
        <begin position="250"/>
        <end position="261"/>
    </location>
</feature>
<evidence type="ECO:0000256" key="7">
    <source>
        <dbReference type="SAM" id="SignalP"/>
    </source>
</evidence>
<keyword evidence="4 6" id="KW-0472">Membrane</keyword>
<evidence type="ECO:0000313" key="9">
    <source>
        <dbReference type="Proteomes" id="UP000700596"/>
    </source>
</evidence>
<organism evidence="8 9">
    <name type="scientific">Dendryphion nanum</name>
    <dbReference type="NCBI Taxonomy" id="256645"/>
    <lineage>
        <taxon>Eukaryota</taxon>
        <taxon>Fungi</taxon>
        <taxon>Dikarya</taxon>
        <taxon>Ascomycota</taxon>
        <taxon>Pezizomycotina</taxon>
        <taxon>Dothideomycetes</taxon>
        <taxon>Pleosporomycetidae</taxon>
        <taxon>Pleosporales</taxon>
        <taxon>Torulaceae</taxon>
        <taxon>Dendryphion</taxon>
    </lineage>
</organism>
<feature type="signal peptide" evidence="7">
    <location>
        <begin position="1"/>
        <end position="29"/>
    </location>
</feature>
<feature type="region of interest" description="Disordered" evidence="5">
    <location>
        <begin position="293"/>
        <end position="318"/>
    </location>
</feature>
<evidence type="ECO:0000256" key="1">
    <source>
        <dbReference type="ARBA" id="ARBA00004167"/>
    </source>
</evidence>
<feature type="region of interest" description="Disordered" evidence="5">
    <location>
        <begin position="185"/>
        <end position="212"/>
    </location>
</feature>
<feature type="region of interest" description="Disordered" evidence="5">
    <location>
        <begin position="250"/>
        <end position="280"/>
    </location>
</feature>
<proteinExistence type="predicted"/>
<dbReference type="PANTHER" id="PTHR15549">
    <property type="entry name" value="PAIRED IMMUNOGLOBULIN-LIKE TYPE 2 RECEPTOR"/>
    <property type="match status" value="1"/>
</dbReference>
<evidence type="ECO:0000256" key="4">
    <source>
        <dbReference type="ARBA" id="ARBA00023136"/>
    </source>
</evidence>
<name>A0A9P9DX74_9PLEO</name>
<comment type="caution">
    <text evidence="8">The sequence shown here is derived from an EMBL/GenBank/DDBJ whole genome shotgun (WGS) entry which is preliminary data.</text>
</comment>
<dbReference type="GO" id="GO:0016020">
    <property type="term" value="C:membrane"/>
    <property type="evidence" value="ECO:0007669"/>
    <property type="project" value="UniProtKB-SubCell"/>
</dbReference>
<sequence>MLPNFLLWAGYAANWGLLLQVTVVSPVSADCYSHDGVLARDSKIYVGPELVSCGNNTNTCCLSDEKCGTNLLCANTAGTSTRQYCADKDWKKCSQICAETFPRAGTLLTDCGRNIFCCGTGATACCRDGKGFFIDPANGDMTPASLANNGTLAQPTYWKVDTSAVLAAATAASLSSSTFSSSATTTRSATTASSTGPTSTSTSTTTSTPSGGGGLSAGAGAGIGIGCAALVGGIIALAWFLIRKRRKQKTQSQAPVAQYQDNNGYPPNYNNGHTPNAGNGFGADNYGAYTYKSQGVPGAPAPPPMQELEGTSARHEMR</sequence>
<dbReference type="OrthoDB" id="3798874at2759"/>
<dbReference type="Proteomes" id="UP000700596">
    <property type="component" value="Unassembled WGS sequence"/>
</dbReference>
<comment type="subcellular location">
    <subcellularLocation>
        <location evidence="1">Membrane</location>
        <topology evidence="1">Single-pass membrane protein</topology>
    </subcellularLocation>
</comment>
<dbReference type="EMBL" id="JAGMWT010000006">
    <property type="protein sequence ID" value="KAH7126657.1"/>
    <property type="molecule type" value="Genomic_DNA"/>
</dbReference>
<evidence type="ECO:0000313" key="8">
    <source>
        <dbReference type="EMBL" id="KAH7126657.1"/>
    </source>
</evidence>
<gene>
    <name evidence="8" type="ORF">B0J11DRAFT_526087</name>
</gene>
<evidence type="ECO:0000256" key="5">
    <source>
        <dbReference type="SAM" id="MobiDB-lite"/>
    </source>
</evidence>